<feature type="compositionally biased region" description="Low complexity" evidence="1">
    <location>
        <begin position="77"/>
        <end position="90"/>
    </location>
</feature>
<dbReference type="RefSeq" id="XP_031779766.1">
    <property type="nucleotide sequence ID" value="XM_031923906.2"/>
</dbReference>
<protein>
    <submittedName>
        <fullName evidence="2">Uncharacterized protein</fullName>
    </submittedName>
</protein>
<evidence type="ECO:0000313" key="2">
    <source>
        <dbReference type="EnsemblMetazoa" id="XP_031779766"/>
    </source>
</evidence>
<dbReference type="InParanoid" id="A0A7M7Q257"/>
<evidence type="ECO:0000256" key="1">
    <source>
        <dbReference type="SAM" id="MobiDB-lite"/>
    </source>
</evidence>
<keyword evidence="3" id="KW-1185">Reference proteome</keyword>
<name>A0A7M7Q257_NASVI</name>
<dbReference type="GeneID" id="116416227"/>
<evidence type="ECO:0000313" key="3">
    <source>
        <dbReference type="Proteomes" id="UP000002358"/>
    </source>
</evidence>
<dbReference type="KEGG" id="nvi:116416227"/>
<proteinExistence type="predicted"/>
<dbReference type="OrthoDB" id="7689023at2759"/>
<reference evidence="2" key="1">
    <citation type="submission" date="2021-01" db="UniProtKB">
        <authorList>
            <consortium name="EnsemblMetazoa"/>
        </authorList>
    </citation>
    <scope>IDENTIFICATION</scope>
</reference>
<dbReference type="EnsemblMetazoa" id="XM_031923906">
    <property type="protein sequence ID" value="XP_031779766"/>
    <property type="gene ID" value="LOC116416227"/>
</dbReference>
<accession>A0A7M7Q257</accession>
<organism evidence="2 3">
    <name type="scientific">Nasonia vitripennis</name>
    <name type="common">Parasitic wasp</name>
    <dbReference type="NCBI Taxonomy" id="7425"/>
    <lineage>
        <taxon>Eukaryota</taxon>
        <taxon>Metazoa</taxon>
        <taxon>Ecdysozoa</taxon>
        <taxon>Arthropoda</taxon>
        <taxon>Hexapoda</taxon>
        <taxon>Insecta</taxon>
        <taxon>Pterygota</taxon>
        <taxon>Neoptera</taxon>
        <taxon>Endopterygota</taxon>
        <taxon>Hymenoptera</taxon>
        <taxon>Apocrita</taxon>
        <taxon>Proctotrupomorpha</taxon>
        <taxon>Chalcidoidea</taxon>
        <taxon>Pteromalidae</taxon>
        <taxon>Pteromalinae</taxon>
        <taxon>Nasonia</taxon>
    </lineage>
</organism>
<dbReference type="AlphaFoldDB" id="A0A7M7Q257"/>
<dbReference type="Proteomes" id="UP000002358">
    <property type="component" value="Unassembled WGS sequence"/>
</dbReference>
<feature type="region of interest" description="Disordered" evidence="1">
    <location>
        <begin position="77"/>
        <end position="98"/>
    </location>
</feature>
<sequence length="268" mass="30014">MDAPSPADIACCSNCSAHAAGFDEANTLASSSLPLSSSSLPPSYYLQTSPQLLTINLSLSSFKANDSPLSYYSSYSTSMSSQKSSRSTSSPQLMSAKTRSKVYRRASLKSLNSLPALILPLHSKIIKLSSSDNNNDKIPECMQSAKINCTLHGKERLDLLKPSASCLHPSPIFQNNSNNIDKYDYQRNQKVYRHHRYPHHVQHQQHLHKNKVTNESVVQQDNQTKQQSKVKSCAANFLPILSFIPHTVISFQYPTPKIKFSWWRNKIS</sequence>